<feature type="transmembrane region" description="Helical" evidence="7">
    <location>
        <begin position="67"/>
        <end position="88"/>
    </location>
</feature>
<dbReference type="KEGG" id="ssm:Spirs_4194"/>
<keyword evidence="10" id="KW-1185">Reference proteome</keyword>
<dbReference type="EMBL" id="CP002116">
    <property type="protein sequence ID" value="ADK83270.1"/>
    <property type="molecule type" value="Genomic_DNA"/>
</dbReference>
<organism evidence="9 10">
    <name type="scientific">Sediminispirochaeta smaragdinae (strain DSM 11293 / JCM 15392 / SEBR 4228)</name>
    <name type="common">Spirochaeta smaragdinae</name>
    <dbReference type="NCBI Taxonomy" id="573413"/>
    <lineage>
        <taxon>Bacteria</taxon>
        <taxon>Pseudomonadati</taxon>
        <taxon>Spirochaetota</taxon>
        <taxon>Spirochaetia</taxon>
        <taxon>Spirochaetales</taxon>
        <taxon>Spirochaetaceae</taxon>
        <taxon>Sediminispirochaeta</taxon>
    </lineage>
</organism>
<dbReference type="InterPro" id="IPR000515">
    <property type="entry name" value="MetI-like"/>
</dbReference>
<reference evidence="9 10" key="1">
    <citation type="journal article" date="2010" name="Stand. Genomic Sci.">
        <title>Complete genome sequence of Spirochaeta smaragdinae type strain (SEBR 4228).</title>
        <authorList>
            <person name="Mavromatis K."/>
            <person name="Yasawong M."/>
            <person name="Chertkov O."/>
            <person name="Lapidus A."/>
            <person name="Lucas S."/>
            <person name="Nolan M."/>
            <person name="Del Rio T.G."/>
            <person name="Tice H."/>
            <person name="Cheng J.F."/>
            <person name="Pitluck S."/>
            <person name="Liolios K."/>
            <person name="Ivanova N."/>
            <person name="Tapia R."/>
            <person name="Han C."/>
            <person name="Bruce D."/>
            <person name="Goodwin L."/>
            <person name="Pati A."/>
            <person name="Chen A."/>
            <person name="Palaniappan K."/>
            <person name="Land M."/>
            <person name="Hauser L."/>
            <person name="Chang Y.J."/>
            <person name="Jeffries C.D."/>
            <person name="Detter J.C."/>
            <person name="Rohde M."/>
            <person name="Brambilla E."/>
            <person name="Spring S."/>
            <person name="Goker M."/>
            <person name="Sikorski J."/>
            <person name="Woyke T."/>
            <person name="Bristow J."/>
            <person name="Eisen J.A."/>
            <person name="Markowitz V."/>
            <person name="Hugenholtz P."/>
            <person name="Klenk H.P."/>
            <person name="Kyrpides N.C."/>
        </authorList>
    </citation>
    <scope>NUCLEOTIDE SEQUENCE [LARGE SCALE GENOMIC DNA]</scope>
    <source>
        <strain evidence="10">DSM 11293 / JCM 15392 / SEBR 4228</strain>
    </source>
</reference>
<dbReference type="CDD" id="cd06261">
    <property type="entry name" value="TM_PBP2"/>
    <property type="match status" value="1"/>
</dbReference>
<comment type="similarity">
    <text evidence="7">Belongs to the binding-protein-dependent transport system permease family.</text>
</comment>
<feature type="transmembrane region" description="Helical" evidence="7">
    <location>
        <begin position="255"/>
        <end position="279"/>
    </location>
</feature>
<evidence type="ECO:0000256" key="7">
    <source>
        <dbReference type="RuleBase" id="RU363032"/>
    </source>
</evidence>
<dbReference type="HOGENOM" id="CLU_016047_0_0_12"/>
<evidence type="ECO:0000256" key="1">
    <source>
        <dbReference type="ARBA" id="ARBA00004651"/>
    </source>
</evidence>
<name>E1R9V1_SEDSS</name>
<dbReference type="Proteomes" id="UP000002318">
    <property type="component" value="Chromosome"/>
</dbReference>
<dbReference type="Pfam" id="PF00528">
    <property type="entry name" value="BPD_transp_1"/>
    <property type="match status" value="1"/>
</dbReference>
<dbReference type="RefSeq" id="WP_013256726.1">
    <property type="nucleotide sequence ID" value="NC_014364.1"/>
</dbReference>
<proteinExistence type="inferred from homology"/>
<keyword evidence="4 7" id="KW-0812">Transmembrane</keyword>
<evidence type="ECO:0000256" key="5">
    <source>
        <dbReference type="ARBA" id="ARBA00022989"/>
    </source>
</evidence>
<dbReference type="eggNOG" id="COG1175">
    <property type="taxonomic scope" value="Bacteria"/>
</dbReference>
<evidence type="ECO:0000256" key="4">
    <source>
        <dbReference type="ARBA" id="ARBA00022692"/>
    </source>
</evidence>
<comment type="subcellular location">
    <subcellularLocation>
        <location evidence="1 7">Cell membrane</location>
        <topology evidence="1 7">Multi-pass membrane protein</topology>
    </subcellularLocation>
</comment>
<evidence type="ECO:0000256" key="3">
    <source>
        <dbReference type="ARBA" id="ARBA00022475"/>
    </source>
</evidence>
<keyword evidence="2 7" id="KW-0813">Transport</keyword>
<keyword evidence="3" id="KW-1003">Cell membrane</keyword>
<evidence type="ECO:0000256" key="2">
    <source>
        <dbReference type="ARBA" id="ARBA00022448"/>
    </source>
</evidence>
<dbReference type="PANTHER" id="PTHR30193">
    <property type="entry name" value="ABC TRANSPORTER PERMEASE PROTEIN"/>
    <property type="match status" value="1"/>
</dbReference>
<evidence type="ECO:0000259" key="8">
    <source>
        <dbReference type="PROSITE" id="PS50928"/>
    </source>
</evidence>
<evidence type="ECO:0000256" key="6">
    <source>
        <dbReference type="ARBA" id="ARBA00023136"/>
    </source>
</evidence>
<accession>E1R9V1</accession>
<dbReference type="AlphaFoldDB" id="E1R9V1"/>
<gene>
    <name evidence="9" type="ordered locus">Spirs_4194</name>
</gene>
<dbReference type="GO" id="GO:0055085">
    <property type="term" value="P:transmembrane transport"/>
    <property type="evidence" value="ECO:0007669"/>
    <property type="project" value="InterPro"/>
</dbReference>
<evidence type="ECO:0000313" key="10">
    <source>
        <dbReference type="Proteomes" id="UP000002318"/>
    </source>
</evidence>
<dbReference type="OrthoDB" id="367897at2"/>
<feature type="transmembrane region" description="Helical" evidence="7">
    <location>
        <begin position="203"/>
        <end position="223"/>
    </location>
</feature>
<sequence>MTTKQRTLYLLPAICMTVIFFIVPFVYLLYVGFFQWDGLTPMKFVGIGNYRKVLADPVFRISVRNTIIWMLTATFIHVPLGLLLAFLLDRRPRGWKVYRFAFFIPNIISTTAIAFLWYFLYHVDLGLINGILELIGLGTYRHGWLNEPATALFCNQVPFALYVGLTMVIFMTQLSTISPDIFEAARIDGAVGWRKDWYISLPLVRPAIITNLMLNLAFCLKTFEYPFLMTGGGPANSTMNLSLYIYREMMQSNRYGYSMVGGLATIILGCIVMGIILWVQKRMKEEEL</sequence>
<keyword evidence="6 7" id="KW-0472">Membrane</keyword>
<dbReference type="GO" id="GO:0005886">
    <property type="term" value="C:plasma membrane"/>
    <property type="evidence" value="ECO:0007669"/>
    <property type="project" value="UniProtKB-SubCell"/>
</dbReference>
<protein>
    <submittedName>
        <fullName evidence="9">Binding-protein-dependent transport systems inner membrane component</fullName>
    </submittedName>
</protein>
<feature type="transmembrane region" description="Helical" evidence="7">
    <location>
        <begin position="100"/>
        <end position="120"/>
    </location>
</feature>
<dbReference type="SUPFAM" id="SSF161098">
    <property type="entry name" value="MetI-like"/>
    <property type="match status" value="1"/>
</dbReference>
<keyword evidence="5 7" id="KW-1133">Transmembrane helix</keyword>
<dbReference type="InterPro" id="IPR051393">
    <property type="entry name" value="ABC_transporter_permease"/>
</dbReference>
<dbReference type="InterPro" id="IPR035906">
    <property type="entry name" value="MetI-like_sf"/>
</dbReference>
<dbReference type="PANTHER" id="PTHR30193:SF37">
    <property type="entry name" value="INNER MEMBRANE ABC TRANSPORTER PERMEASE PROTEIN YCJO"/>
    <property type="match status" value="1"/>
</dbReference>
<dbReference type="PROSITE" id="PS50928">
    <property type="entry name" value="ABC_TM1"/>
    <property type="match status" value="1"/>
</dbReference>
<dbReference type="STRING" id="573413.Spirs_4194"/>
<feature type="domain" description="ABC transmembrane type-1" evidence="8">
    <location>
        <begin position="63"/>
        <end position="276"/>
    </location>
</feature>
<feature type="transmembrane region" description="Helical" evidence="7">
    <location>
        <begin position="7"/>
        <end position="33"/>
    </location>
</feature>
<feature type="transmembrane region" description="Helical" evidence="7">
    <location>
        <begin position="159"/>
        <end position="182"/>
    </location>
</feature>
<dbReference type="Gene3D" id="1.10.3720.10">
    <property type="entry name" value="MetI-like"/>
    <property type="match status" value="1"/>
</dbReference>
<evidence type="ECO:0000313" key="9">
    <source>
        <dbReference type="EMBL" id="ADK83270.1"/>
    </source>
</evidence>